<evidence type="ECO:0000256" key="3">
    <source>
        <dbReference type="ARBA" id="ARBA00022989"/>
    </source>
</evidence>
<feature type="region of interest" description="Disordered" evidence="5">
    <location>
        <begin position="56"/>
        <end position="97"/>
    </location>
</feature>
<gene>
    <name evidence="8" type="ORF">RDWZM_002778</name>
</gene>
<dbReference type="NCBIfam" id="TIGR00815">
    <property type="entry name" value="sulP"/>
    <property type="match status" value="1"/>
</dbReference>
<keyword evidence="4 6" id="KW-0472">Membrane</keyword>
<keyword evidence="3 6" id="KW-1133">Transmembrane helix</keyword>
<protein>
    <recommendedName>
        <fullName evidence="7">STAS domain-containing protein</fullName>
    </recommendedName>
</protein>
<feature type="transmembrane region" description="Helical" evidence="6">
    <location>
        <begin position="373"/>
        <end position="395"/>
    </location>
</feature>
<feature type="transmembrane region" description="Helical" evidence="6">
    <location>
        <begin position="542"/>
        <end position="560"/>
    </location>
</feature>
<feature type="domain" description="STAS" evidence="7">
    <location>
        <begin position="693"/>
        <end position="820"/>
    </location>
</feature>
<feature type="compositionally biased region" description="Low complexity" evidence="5">
    <location>
        <begin position="65"/>
        <end position="90"/>
    </location>
</feature>
<dbReference type="Pfam" id="PF01740">
    <property type="entry name" value="STAS"/>
    <property type="match status" value="1"/>
</dbReference>
<dbReference type="CDD" id="cd07042">
    <property type="entry name" value="STAS_SulP_like_sulfate_transporter"/>
    <property type="match status" value="1"/>
</dbReference>
<keyword evidence="9" id="KW-1185">Reference proteome</keyword>
<name>A0A9Q0MFL8_BLOTA</name>
<evidence type="ECO:0000313" key="8">
    <source>
        <dbReference type="EMBL" id="KAJ6224233.1"/>
    </source>
</evidence>
<dbReference type="GO" id="GO:0016020">
    <property type="term" value="C:membrane"/>
    <property type="evidence" value="ECO:0007669"/>
    <property type="project" value="UniProtKB-SubCell"/>
</dbReference>
<sequence>MSVGNVHLVSIDRKMSSHQRIHQQKKVEGIANISLNMADEIVYTRVNTRPTIADHSGSCQSVNGRSFSSSTSSNSATTNTITTLSRSISSPPCRKSSTPIMSAQYHRNLESYATTTNNNNLGSCHTLCRGNGISDKSNMCEHKQTRCIEISRNVLDSDTFDHRAQRRHINERNSSDLMVENKSTFENVCGNCSLIGCARSLFPIIDWLPKYSIKSDLLPDLISGITISILHIPQGIAYSLLAGLGPVNGLYVSFFPVLIYVLMGTSPHISIGTFAIASIMLNNIAMKMGAQNGPIDSLSSNSIIEIGNNVNLTSNLNQPFMNESLIEDGTTANVIIPLQTIEVLTSVGLLCGFIQLAMGFLRLGSLSLILSEYLVSAFSTAIAFHVATSQFVQILGFENLPRTGSGPFKLIRTWIIMYEHANMTNLNSIIFSFFMILILFTFKEWIEPMLKKRNSFPIPIDLLMVIFAILLSWLFKFNQTFDIQVVKHVPTGLPKPTVPRLDLMPAVFVDSLILSIVCFAVSLSLAKIFAKKHGYRVDPNQELVALGSANVFSSFFLSYPCSAALSRSTLQEKVGGRTQIAGLVSCAIILTVLLLLAPFLYHLPKCALSCIILVALKSMFMQIKDLPTFWRISKLDGTVWFVTFSSVIILDIDLGLIIGISISIFSLLIRLAIPRMNWLGQFATTEIYAEIDAYRDLSSYPGLKIVRFGSPLFYLNVEVFKDRIMAEFPSNIGIDLENCDAAKETLSHEKRALIIDLSGVSFIDKPGIDALVEVIRSLQEQEIITCLATCPYHIVDSLHRAHFSNALRIYHFLAECIPQYMTL</sequence>
<feature type="transmembrane region" description="Helical" evidence="6">
    <location>
        <begin position="426"/>
        <end position="446"/>
    </location>
</feature>
<dbReference type="InterPro" id="IPR001902">
    <property type="entry name" value="SLC26A/SulP_fam"/>
</dbReference>
<dbReference type="InterPro" id="IPR036513">
    <property type="entry name" value="STAS_dom_sf"/>
</dbReference>
<feature type="transmembrane region" description="Helical" evidence="6">
    <location>
        <begin position="269"/>
        <end position="286"/>
    </location>
</feature>
<dbReference type="AlphaFoldDB" id="A0A9Q0MFL8"/>
<accession>A0A9Q0MFL8</accession>
<dbReference type="Proteomes" id="UP001142055">
    <property type="component" value="Chromosome 1"/>
</dbReference>
<proteinExistence type="predicted"/>
<dbReference type="EMBL" id="JAPWDV010000001">
    <property type="protein sequence ID" value="KAJ6224233.1"/>
    <property type="molecule type" value="Genomic_DNA"/>
</dbReference>
<feature type="transmembrane region" description="Helical" evidence="6">
    <location>
        <begin position="580"/>
        <end position="601"/>
    </location>
</feature>
<keyword evidence="2 6" id="KW-0812">Transmembrane</keyword>
<evidence type="ECO:0000313" key="9">
    <source>
        <dbReference type="Proteomes" id="UP001142055"/>
    </source>
</evidence>
<dbReference type="PROSITE" id="PS50801">
    <property type="entry name" value="STAS"/>
    <property type="match status" value="1"/>
</dbReference>
<dbReference type="PANTHER" id="PTHR11814">
    <property type="entry name" value="SULFATE TRANSPORTER"/>
    <property type="match status" value="1"/>
</dbReference>
<feature type="transmembrane region" description="Helical" evidence="6">
    <location>
        <begin position="458"/>
        <end position="475"/>
    </location>
</feature>
<dbReference type="Pfam" id="PF00916">
    <property type="entry name" value="Sulfate_transp"/>
    <property type="match status" value="1"/>
</dbReference>
<evidence type="ECO:0000256" key="5">
    <source>
        <dbReference type="SAM" id="MobiDB-lite"/>
    </source>
</evidence>
<dbReference type="SUPFAM" id="SSF52091">
    <property type="entry name" value="SpoIIaa-like"/>
    <property type="match status" value="1"/>
</dbReference>
<dbReference type="OMA" id="KFMMALQ"/>
<comment type="subcellular location">
    <subcellularLocation>
        <location evidence="1">Membrane</location>
        <topology evidence="1">Multi-pass membrane protein</topology>
    </subcellularLocation>
</comment>
<feature type="transmembrane region" description="Helical" evidence="6">
    <location>
        <begin position="503"/>
        <end position="530"/>
    </location>
</feature>
<evidence type="ECO:0000256" key="6">
    <source>
        <dbReference type="SAM" id="Phobius"/>
    </source>
</evidence>
<reference evidence="8" key="1">
    <citation type="submission" date="2022-12" db="EMBL/GenBank/DDBJ databases">
        <title>Genome assemblies of Blomia tropicalis.</title>
        <authorList>
            <person name="Cui Y."/>
        </authorList>
    </citation>
    <scope>NUCLEOTIDE SEQUENCE</scope>
    <source>
        <tissue evidence="8">Adult mites</tissue>
    </source>
</reference>
<evidence type="ECO:0000256" key="4">
    <source>
        <dbReference type="ARBA" id="ARBA00023136"/>
    </source>
</evidence>
<dbReference type="GO" id="GO:0055085">
    <property type="term" value="P:transmembrane transport"/>
    <property type="evidence" value="ECO:0007669"/>
    <property type="project" value="InterPro"/>
</dbReference>
<dbReference type="InterPro" id="IPR011547">
    <property type="entry name" value="SLC26A/SulP_dom"/>
</dbReference>
<evidence type="ECO:0000259" key="7">
    <source>
        <dbReference type="PROSITE" id="PS50801"/>
    </source>
</evidence>
<dbReference type="InterPro" id="IPR002645">
    <property type="entry name" value="STAS_dom"/>
</dbReference>
<organism evidence="8 9">
    <name type="scientific">Blomia tropicalis</name>
    <name type="common">Mite</name>
    <dbReference type="NCBI Taxonomy" id="40697"/>
    <lineage>
        <taxon>Eukaryota</taxon>
        <taxon>Metazoa</taxon>
        <taxon>Ecdysozoa</taxon>
        <taxon>Arthropoda</taxon>
        <taxon>Chelicerata</taxon>
        <taxon>Arachnida</taxon>
        <taxon>Acari</taxon>
        <taxon>Acariformes</taxon>
        <taxon>Sarcoptiformes</taxon>
        <taxon>Astigmata</taxon>
        <taxon>Glycyphagoidea</taxon>
        <taxon>Echimyopodidae</taxon>
        <taxon>Blomia</taxon>
    </lineage>
</organism>
<feature type="transmembrane region" description="Helical" evidence="6">
    <location>
        <begin position="343"/>
        <end position="361"/>
    </location>
</feature>
<dbReference type="Gene3D" id="3.30.750.24">
    <property type="entry name" value="STAS domain"/>
    <property type="match status" value="1"/>
</dbReference>
<feature type="transmembrane region" description="Helical" evidence="6">
    <location>
        <begin position="643"/>
        <end position="669"/>
    </location>
</feature>
<evidence type="ECO:0000256" key="1">
    <source>
        <dbReference type="ARBA" id="ARBA00004141"/>
    </source>
</evidence>
<comment type="caution">
    <text evidence="8">The sequence shown here is derived from an EMBL/GenBank/DDBJ whole genome shotgun (WGS) entry which is preliminary data.</text>
</comment>
<evidence type="ECO:0000256" key="2">
    <source>
        <dbReference type="ARBA" id="ARBA00022692"/>
    </source>
</evidence>